<dbReference type="EMBL" id="PGOL01000148">
    <property type="protein sequence ID" value="PKI75815.1"/>
    <property type="molecule type" value="Genomic_DNA"/>
</dbReference>
<evidence type="ECO:0000313" key="1">
    <source>
        <dbReference type="EMBL" id="PKI75815.1"/>
    </source>
</evidence>
<protein>
    <submittedName>
        <fullName evidence="1">Uncharacterized protein</fullName>
    </submittedName>
</protein>
<proteinExistence type="predicted"/>
<evidence type="ECO:0000313" key="2">
    <source>
        <dbReference type="Proteomes" id="UP000233551"/>
    </source>
</evidence>
<keyword evidence="2" id="KW-1185">Reference proteome</keyword>
<dbReference type="Proteomes" id="UP000233551">
    <property type="component" value="Unassembled WGS sequence"/>
</dbReference>
<accession>A0A2I0L534</accession>
<gene>
    <name evidence="1" type="ORF">CRG98_003730</name>
</gene>
<organism evidence="1 2">
    <name type="scientific">Punica granatum</name>
    <name type="common">Pomegranate</name>
    <dbReference type="NCBI Taxonomy" id="22663"/>
    <lineage>
        <taxon>Eukaryota</taxon>
        <taxon>Viridiplantae</taxon>
        <taxon>Streptophyta</taxon>
        <taxon>Embryophyta</taxon>
        <taxon>Tracheophyta</taxon>
        <taxon>Spermatophyta</taxon>
        <taxon>Magnoliopsida</taxon>
        <taxon>eudicotyledons</taxon>
        <taxon>Gunneridae</taxon>
        <taxon>Pentapetalae</taxon>
        <taxon>rosids</taxon>
        <taxon>malvids</taxon>
        <taxon>Myrtales</taxon>
        <taxon>Lythraceae</taxon>
        <taxon>Punica</taxon>
    </lineage>
</organism>
<comment type="caution">
    <text evidence="1">The sequence shown here is derived from an EMBL/GenBank/DDBJ whole genome shotgun (WGS) entry which is preliminary data.</text>
</comment>
<name>A0A2I0L534_PUNGR</name>
<sequence>MELASKALILGCRVELRSKGLGEDLPGRKELAVNLHLRDGQRRIRRTRPSLPLAVLLGLRGWDPLCRLRDSWSRGSILLGLRRSRGVVMDNGLRGRRGKWSRWGRVVDRLSGVGLLVVPRGRCIYGCTPWRRSHDCLPRELFFTLTGGAFHPVELDAQVKLLPGLDKIEK</sequence>
<dbReference type="AlphaFoldDB" id="A0A2I0L534"/>
<reference evidence="1 2" key="1">
    <citation type="submission" date="2017-11" db="EMBL/GenBank/DDBJ databases">
        <title>De-novo sequencing of pomegranate (Punica granatum L.) genome.</title>
        <authorList>
            <person name="Akparov Z."/>
            <person name="Amiraslanov A."/>
            <person name="Hajiyeva S."/>
            <person name="Abbasov M."/>
            <person name="Kaur K."/>
            <person name="Hamwieh A."/>
            <person name="Solovyev V."/>
            <person name="Salamov A."/>
            <person name="Braich B."/>
            <person name="Kosarev P."/>
            <person name="Mahmoud A."/>
            <person name="Hajiyev E."/>
            <person name="Babayeva S."/>
            <person name="Izzatullayeva V."/>
            <person name="Mammadov A."/>
            <person name="Mammadov A."/>
            <person name="Sharifova S."/>
            <person name="Ojaghi J."/>
            <person name="Eynullazada K."/>
            <person name="Bayramov B."/>
            <person name="Abdulazimova A."/>
            <person name="Shahmuradov I."/>
        </authorList>
    </citation>
    <scope>NUCLEOTIDE SEQUENCE [LARGE SCALE GENOMIC DNA]</scope>
    <source>
        <strain evidence="2">cv. AG2017</strain>
        <tissue evidence="1">Leaf</tissue>
    </source>
</reference>